<protein>
    <recommendedName>
        <fullName evidence="3">ATP-binding protein</fullName>
    </recommendedName>
</protein>
<name>A0ABT8DIW5_9FLAO</name>
<gene>
    <name evidence="1" type="ORF">QRD02_13135</name>
</gene>
<dbReference type="Proteomes" id="UP001244787">
    <property type="component" value="Unassembled WGS sequence"/>
</dbReference>
<sequence>MTLSSKQNFIIARLEELFNQWDIPRSPSDMFIGGLFAMQPKLRANPDWMSQSANSFREIFYHLLNKNNYKEFPKGIDKKLVAFENYGSLSAISEDIGKLGFLYNKFTEIAHHNLSAEKNEILPSASEYENFVLSLEKELHILLTRQLDIHEKIELLISNISKSIKIDNLVQEVRSHIESNLDACQYFFTHITADTLPIFVKQGFYNNFHWSKTFHDSDRWTSFELFSLERLAPEAPEEVAHIFLNHQIENDTNPFATRTSILRCMKSFSSQYLRQVFEYLYDNGWTLPSKKYSDDYILEDIAKKIVQNNDWETFLIYLKYRFSPLVSLPQNDYSWSSREYCPFIFDTQFIENTFEGLSKIPNDYQKKCLVILLEIFNKTLIHPIDEQTSGLQFQDNTSFLSYDLTQVSIQDVKDYDKGIMDKLLGTYIRLAKKYIIHESSSEKTILEIINKSPESPILWKLKYILLSFSLPKFESQFVEETLRFTKYQNPFEYLSGAEYETTLAESFHKLSARSKSTIFQRLIAHFKENSDNSSHFKIYANRIFSVISSYLNHKQLKEIVGAGIEIMEGYKPSPTLGQVTAGFVVDQSPITLEELSSLSVLEIIKNLHYKWHPNEILKVSSDESFLKPINANGLALLIIQDLHKRPEKYLEKLNEFIKPKKLSLTYTYRMLEGLAQLMKKNDSFSNYNKIIDFISTIVVLESQNKLIDIESNQSQSLRNAYEPVSNLMIFHGVNEVIQQLLDSKTFISKTPELSGIEKVRKTLELLLKHENPKVLGEELVTASSTIRTGGGPTVVSDSYFQAINSVRGAAFSSYVFFLRKLESQVNLKFADYSNSWRDVLELFIKSEKTRALHFMFGLNTDHLISLDKKWYYKELSFLWDDSLPYHLQLHVWNGFLHTQPWTEYLSNITIRKRYIHWITNTPKPESDRKYSKDFEKALANHFFSYYIHKPEEFHNSDLFAVYFKKGTLNSHIHFIDLIGRYAVSRINKLDINKWPPNLNESLFLLWEQYLDEYTNDNLFEHFSFWYLDGNKDFEIERYLDLIIKTLKKSSGKISFSHILEKELIQYTAYNPLKTLKIVELVLLEGYVRSKSKHHFYLNDVWKQFFKSMYKSSQKTKTKALVSRLIQEGGASFWILKEEKNYNF</sequence>
<dbReference type="RefSeq" id="WP_290255415.1">
    <property type="nucleotide sequence ID" value="NZ_JAUGQQ010000013.1"/>
</dbReference>
<dbReference type="EMBL" id="JAUGQQ010000013">
    <property type="protein sequence ID" value="MDN3725325.1"/>
    <property type="molecule type" value="Genomic_DNA"/>
</dbReference>
<evidence type="ECO:0000313" key="1">
    <source>
        <dbReference type="EMBL" id="MDN3725325.1"/>
    </source>
</evidence>
<organism evidence="1 2">
    <name type="scientific">Aequorivita aurantiaca</name>
    <dbReference type="NCBI Taxonomy" id="3053356"/>
    <lineage>
        <taxon>Bacteria</taxon>
        <taxon>Pseudomonadati</taxon>
        <taxon>Bacteroidota</taxon>
        <taxon>Flavobacteriia</taxon>
        <taxon>Flavobacteriales</taxon>
        <taxon>Flavobacteriaceae</taxon>
        <taxon>Aequorivita</taxon>
    </lineage>
</organism>
<proteinExistence type="predicted"/>
<evidence type="ECO:0008006" key="3">
    <source>
        <dbReference type="Google" id="ProtNLM"/>
    </source>
</evidence>
<reference evidence="1 2" key="1">
    <citation type="submission" date="2023-06" db="EMBL/GenBank/DDBJ databases">
        <authorList>
            <person name="Ye Y.-Q."/>
            <person name="Du Z.-J."/>
        </authorList>
    </citation>
    <scope>NUCLEOTIDE SEQUENCE [LARGE SCALE GENOMIC DNA]</scope>
    <source>
        <strain evidence="1 2">SDUM287046</strain>
    </source>
</reference>
<keyword evidence="2" id="KW-1185">Reference proteome</keyword>
<comment type="caution">
    <text evidence="1">The sequence shown here is derived from an EMBL/GenBank/DDBJ whole genome shotgun (WGS) entry which is preliminary data.</text>
</comment>
<evidence type="ECO:0000313" key="2">
    <source>
        <dbReference type="Proteomes" id="UP001244787"/>
    </source>
</evidence>
<accession>A0ABT8DIW5</accession>